<comment type="caution">
    <text evidence="4">The sequence shown here is derived from an EMBL/GenBank/DDBJ whole genome shotgun (WGS) entry which is preliminary data.</text>
</comment>
<keyword evidence="5" id="KW-1185">Reference proteome</keyword>
<dbReference type="EMBL" id="CAEQ01000442">
    <property type="protein sequence ID" value="CCD11755.1"/>
    <property type="molecule type" value="Genomic_DNA"/>
</dbReference>
<dbReference type="VEuPathDB" id="TriTrypDB:TcIL3000_0_27030"/>
<evidence type="ECO:0000313" key="2">
    <source>
        <dbReference type="EMBL" id="CCD11640.1"/>
    </source>
</evidence>
<accession>F9WF74</accession>
<feature type="region of interest" description="Disordered" evidence="1">
    <location>
        <begin position="1"/>
        <end position="20"/>
    </location>
</feature>
<dbReference type="EMBL" id="CAEQ01000394">
    <property type="protein sequence ID" value="CCD11640.1"/>
    <property type="molecule type" value="Genomic_DNA"/>
</dbReference>
<proteinExistence type="predicted"/>
<feature type="region of interest" description="Disordered" evidence="1">
    <location>
        <begin position="165"/>
        <end position="327"/>
    </location>
</feature>
<feature type="compositionally biased region" description="Polar residues" evidence="1">
    <location>
        <begin position="294"/>
        <end position="311"/>
    </location>
</feature>
<name>F9WF74_TRYCI</name>
<evidence type="ECO:0000313" key="3">
    <source>
        <dbReference type="EMBL" id="CCD11755.1"/>
    </source>
</evidence>
<evidence type="ECO:0000256" key="1">
    <source>
        <dbReference type="SAM" id="MobiDB-lite"/>
    </source>
</evidence>
<dbReference type="VEuPathDB" id="TriTrypDB:TcIL3000_0_26050"/>
<organism evidence="4 5">
    <name type="scientific">Trypanosoma congolense (strain IL3000)</name>
    <dbReference type="NCBI Taxonomy" id="1068625"/>
    <lineage>
        <taxon>Eukaryota</taxon>
        <taxon>Discoba</taxon>
        <taxon>Euglenozoa</taxon>
        <taxon>Kinetoplastea</taxon>
        <taxon>Metakinetoplastina</taxon>
        <taxon>Trypanosomatida</taxon>
        <taxon>Trypanosomatidae</taxon>
        <taxon>Trypanosoma</taxon>
        <taxon>Nannomonas</taxon>
    </lineage>
</organism>
<sequence length="327" mass="37057">MNKAHGSFLGPTTGQGDNELVRRDWDTRPHQAMTLSPNPTYTMTTSVLDVLLDGLRDTDNLNLLHFLEPWYEELPLHLLRFTVGDFMRNPERCIPEDRLRQEIRDKLDRMLRDLYKELLDQFSALHDASIVSLEDWAQRGSSCSLTVHELARGFLDKALKKVQETHTQAEAPVQVEKPVQRKPRGPRQGPVFLPSSSPSTSVSSCHRRESSPSSDVEFLVEFPSLKKEEVSSHGTQTKKRKRRASPHRESNEVNLQPKPQEVSSSGTQPAPRRKRPASPSMESLREAIQPMPQEATSSGAPPTRQQSQESYSDVEFFGSNPPPSRRF</sequence>
<dbReference type="AlphaFoldDB" id="F9WF74"/>
<dbReference type="Proteomes" id="UP000000702">
    <property type="component" value="Unassembled WGS sequence"/>
</dbReference>
<protein>
    <submittedName>
        <fullName evidence="2">WGS project CAEQ00000000 data, annotated contig 1038</fullName>
    </submittedName>
    <submittedName>
        <fullName evidence="3">WGS project CAEQ00000000 data, annotated contig 1081</fullName>
    </submittedName>
    <submittedName>
        <fullName evidence="4">WGS project CAEQ00000000 data, annotated contig 356</fullName>
    </submittedName>
</protein>
<reference evidence="5" key="1">
    <citation type="submission" date="2011-07" db="EMBL/GenBank/DDBJ databases">
        <title>Divergent evolution of antigenic variation in African trypanosomes.</title>
        <authorList>
            <person name="Jackson A.P."/>
            <person name="Berry A."/>
            <person name="Allison H.C."/>
            <person name="Burton P."/>
            <person name="Anderson J."/>
            <person name="Aslett M."/>
            <person name="Brown R."/>
            <person name="Corton N."/>
            <person name="Harris D."/>
            <person name="Hauser H."/>
            <person name="Gamble J."/>
            <person name="Gilderthorp R."/>
            <person name="McQuillan J."/>
            <person name="Quail M.A."/>
            <person name="Sanders M."/>
            <person name="Van Tonder A."/>
            <person name="Ginger M.L."/>
            <person name="Donelson J.E."/>
            <person name="Field M.C."/>
            <person name="Barry J.D."/>
            <person name="Berriman M."/>
            <person name="Hertz-Fowler C."/>
        </authorList>
    </citation>
    <scope>NUCLEOTIDE SEQUENCE [LARGE SCALE GENOMIC DNA]</scope>
    <source>
        <strain evidence="5">IL3000</strain>
    </source>
</reference>
<gene>
    <name evidence="4" type="ORF">TCIL3000_0_09280</name>
    <name evidence="2" type="ORF">TCIL3000_0_26050</name>
    <name evidence="3" type="ORF">TCIL3000_0_27030</name>
</gene>
<reference evidence="4 5" key="2">
    <citation type="journal article" date="2012" name="Proc. Natl. Acad. Sci. U.S.A.">
        <title>Antigenic diversity is generated by distinct evolutionary mechanisms in African trypanosome species.</title>
        <authorList>
            <person name="Jackson A.P."/>
            <person name="Berry A."/>
            <person name="Aslett M."/>
            <person name="Allison H.C."/>
            <person name="Burton P."/>
            <person name="Vavrova-Anderson J."/>
            <person name="Brown R."/>
            <person name="Browne H."/>
            <person name="Corton N."/>
            <person name="Hauser H."/>
            <person name="Gamble J."/>
            <person name="Gilderthorp R."/>
            <person name="Marcello L."/>
            <person name="McQuillan J."/>
            <person name="Otto T.D."/>
            <person name="Quail M.A."/>
            <person name="Sanders M.J."/>
            <person name="van Tonder A."/>
            <person name="Ginger M.L."/>
            <person name="Field M.C."/>
            <person name="Barry J.D."/>
            <person name="Hertz-Fowler C."/>
            <person name="Berriman M."/>
        </authorList>
    </citation>
    <scope>NUCLEOTIDE SEQUENCE [LARGE SCALE GENOMIC DNA]</scope>
    <source>
        <strain evidence="4 5">IL3000</strain>
    </source>
</reference>
<dbReference type="EMBL" id="CAEQ01002111">
    <property type="protein sequence ID" value="CCD15942.1"/>
    <property type="molecule type" value="Genomic_DNA"/>
</dbReference>
<feature type="compositionally biased region" description="Basic residues" evidence="1">
    <location>
        <begin position="236"/>
        <end position="245"/>
    </location>
</feature>
<dbReference type="VEuPathDB" id="TriTrypDB:TcIL3000_0_09280"/>
<evidence type="ECO:0000313" key="4">
    <source>
        <dbReference type="EMBL" id="CCD15942.1"/>
    </source>
</evidence>
<evidence type="ECO:0000313" key="5">
    <source>
        <dbReference type="Proteomes" id="UP000000702"/>
    </source>
</evidence>
<feature type="compositionally biased region" description="Low complexity" evidence="1">
    <location>
        <begin position="194"/>
        <end position="204"/>
    </location>
</feature>